<evidence type="ECO:0000313" key="1">
    <source>
        <dbReference type="EMBL" id="RVT94572.1"/>
    </source>
</evidence>
<protein>
    <submittedName>
        <fullName evidence="1">DOMON-like domain-containing protein</fullName>
    </submittedName>
</protein>
<comment type="caution">
    <text evidence="1">The sequence shown here is derived from an EMBL/GenBank/DDBJ whole genome shotgun (WGS) entry which is preliminary data.</text>
</comment>
<accession>A0A437MAB1</accession>
<keyword evidence="2" id="KW-1185">Reference proteome</keyword>
<sequence>MLAKRALIAHPACEAPDITVGAKATLMGRDVLKIEYVIIGRIAQLRLPPPGEPARADGLWQHSCFEAFVGLGEGYAEFNFAPSRCWAAYRFDRYREGMAMMLRQPAPDIFVDNEGSRFVQAVFVDCAALSGDWRRIGLSAVIEDVEGRKSYWALAHPPGKPDFHDAACFAIELPAPSLP</sequence>
<dbReference type="RefSeq" id="WP_164857219.1">
    <property type="nucleotide sequence ID" value="NZ_SACN01000001.1"/>
</dbReference>
<dbReference type="CDD" id="cd09627">
    <property type="entry name" value="DOMON_murB_like"/>
    <property type="match status" value="1"/>
</dbReference>
<evidence type="ECO:0000313" key="2">
    <source>
        <dbReference type="Proteomes" id="UP000282971"/>
    </source>
</evidence>
<proteinExistence type="predicted"/>
<reference evidence="1 2" key="1">
    <citation type="submission" date="2019-01" db="EMBL/GenBank/DDBJ databases">
        <authorList>
            <person name="Chen W.-M."/>
        </authorList>
    </citation>
    <scope>NUCLEOTIDE SEQUENCE [LARGE SCALE GENOMIC DNA]</scope>
    <source>
        <strain evidence="1 2">CCP-7</strain>
    </source>
</reference>
<dbReference type="AlphaFoldDB" id="A0A437MAB1"/>
<organism evidence="1 2">
    <name type="scientific">Sphingomonas crocodyli</name>
    <dbReference type="NCBI Taxonomy" id="1979270"/>
    <lineage>
        <taxon>Bacteria</taxon>
        <taxon>Pseudomonadati</taxon>
        <taxon>Pseudomonadota</taxon>
        <taxon>Alphaproteobacteria</taxon>
        <taxon>Sphingomonadales</taxon>
        <taxon>Sphingomonadaceae</taxon>
        <taxon>Sphingomonas</taxon>
    </lineage>
</organism>
<gene>
    <name evidence="1" type="ORF">EOD43_12255</name>
</gene>
<name>A0A437MAB1_9SPHN</name>
<dbReference type="Proteomes" id="UP000282971">
    <property type="component" value="Unassembled WGS sequence"/>
</dbReference>
<dbReference type="EMBL" id="SACN01000001">
    <property type="protein sequence ID" value="RVT94572.1"/>
    <property type="molecule type" value="Genomic_DNA"/>
</dbReference>